<evidence type="ECO:0000313" key="3">
    <source>
        <dbReference type="Proteomes" id="UP000740605"/>
    </source>
</evidence>
<feature type="transmembrane region" description="Helical" evidence="1">
    <location>
        <begin position="118"/>
        <end position="139"/>
    </location>
</feature>
<gene>
    <name evidence="2" type="ORF">J0P97_03275</name>
</gene>
<proteinExistence type="predicted"/>
<dbReference type="SUPFAM" id="SSF55073">
    <property type="entry name" value="Nucleotide cyclase"/>
    <property type="match status" value="1"/>
</dbReference>
<reference evidence="2 3" key="1">
    <citation type="submission" date="2021-03" db="EMBL/GenBank/DDBJ databases">
        <title>Microbacterium pauli sp. nov., isolated from microfiltered milk.</title>
        <authorList>
            <person name="Bellassi P."/>
            <person name="Fontana A."/>
            <person name="Callegari M.L."/>
            <person name="Lorenzo M."/>
            <person name="Cappa F."/>
        </authorList>
    </citation>
    <scope>NUCLEOTIDE SEQUENCE [LARGE SCALE GENOMIC DNA]</scope>
    <source>
        <strain evidence="2 3">DSM 18909</strain>
    </source>
</reference>
<feature type="transmembrane region" description="Helical" evidence="1">
    <location>
        <begin position="6"/>
        <end position="25"/>
    </location>
</feature>
<feature type="transmembrane region" description="Helical" evidence="1">
    <location>
        <begin position="186"/>
        <end position="210"/>
    </location>
</feature>
<dbReference type="InterPro" id="IPR043128">
    <property type="entry name" value="Rev_trsase/Diguanyl_cyclase"/>
</dbReference>
<evidence type="ECO:0000256" key="1">
    <source>
        <dbReference type="SAM" id="Phobius"/>
    </source>
</evidence>
<protein>
    <submittedName>
        <fullName evidence="2">Diguanylate cyclase</fullName>
    </submittedName>
</protein>
<feature type="transmembrane region" description="Helical" evidence="1">
    <location>
        <begin position="151"/>
        <end position="174"/>
    </location>
</feature>
<dbReference type="InterPro" id="IPR029787">
    <property type="entry name" value="Nucleotide_cyclase"/>
</dbReference>
<keyword evidence="3" id="KW-1185">Reference proteome</keyword>
<dbReference type="RefSeq" id="WP_215486341.1">
    <property type="nucleotide sequence ID" value="NZ_BAAAPJ010000001.1"/>
</dbReference>
<name>A0ABS5XRE5_9MICO</name>
<organism evidence="2 3">
    <name type="scientific">Microbacterium flavum</name>
    <dbReference type="NCBI Taxonomy" id="415216"/>
    <lineage>
        <taxon>Bacteria</taxon>
        <taxon>Bacillati</taxon>
        <taxon>Actinomycetota</taxon>
        <taxon>Actinomycetes</taxon>
        <taxon>Micrococcales</taxon>
        <taxon>Microbacteriaceae</taxon>
        <taxon>Microbacterium</taxon>
    </lineage>
</organism>
<dbReference type="Gene3D" id="3.30.70.270">
    <property type="match status" value="1"/>
</dbReference>
<dbReference type="Proteomes" id="UP000740605">
    <property type="component" value="Unassembled WGS sequence"/>
</dbReference>
<accession>A0ABS5XRE5</accession>
<feature type="transmembrane region" description="Helical" evidence="1">
    <location>
        <begin position="62"/>
        <end position="82"/>
    </location>
</feature>
<keyword evidence="1" id="KW-1133">Transmembrane helix</keyword>
<feature type="transmembrane region" description="Helical" evidence="1">
    <location>
        <begin position="94"/>
        <end position="112"/>
    </location>
</feature>
<keyword evidence="1" id="KW-0472">Membrane</keyword>
<keyword evidence="1" id="KW-0812">Transmembrane</keyword>
<comment type="caution">
    <text evidence="2">The sequence shown here is derived from an EMBL/GenBank/DDBJ whole genome shotgun (WGS) entry which is preliminary data.</text>
</comment>
<evidence type="ECO:0000313" key="2">
    <source>
        <dbReference type="EMBL" id="MBT8797097.1"/>
    </source>
</evidence>
<feature type="transmembrane region" description="Helical" evidence="1">
    <location>
        <begin position="37"/>
        <end position="56"/>
    </location>
</feature>
<dbReference type="EMBL" id="JAFLHG010000002">
    <property type="protein sequence ID" value="MBT8797097.1"/>
    <property type="molecule type" value="Genomic_DNA"/>
</dbReference>
<sequence>MSLDLFTVTVMTALVAGVASVTFILETVFRRDSGPGRLWAVAFFCGVTTTLAYMAWSAGVGGAIPIAVGNTLFILVPGFMWLGNRRYNDRSIRTAVICVGALAAVAFVAVLVEGPGPGGWGGWGVMAAGLVALFLAAAIETLRPPLRNLRSAWTLSAVLIAASLFYGARLVAFLADGPDGGVFVTWFGPVPANLCTVILTVVAAIVMSVLRSHRSGQRRFEWLTQGGVAADGVMLARTFAGASADILERSSWRADGVSLIVIRVEGLDEIRRAFGTEIADDISRACRGAVRRYAPASAIVGEDAEDRLAVCTSATTIADARRLGATIYRGCTDELSEADSGLFPFVGVGVAVTADTGYDFTAMLSAAREAARRAAETPGSSVLLGAVDPRA</sequence>